<gene>
    <name evidence="1" type="ORF">ACGTZG_09020</name>
</gene>
<name>A0ABW7DQP2_9FIRM</name>
<comment type="caution">
    <text evidence="1">The sequence shown here is derived from an EMBL/GenBank/DDBJ whole genome shotgun (WGS) entry which is preliminary data.</text>
</comment>
<accession>A0ABW7DQP2</accession>
<evidence type="ECO:0000313" key="1">
    <source>
        <dbReference type="EMBL" id="MFG6273327.1"/>
    </source>
</evidence>
<dbReference type="EMBL" id="JBIEKR010000007">
    <property type="protein sequence ID" value="MFG6273327.1"/>
    <property type="molecule type" value="Genomic_DNA"/>
</dbReference>
<sequence length="89" mass="10529">MDQMKHTMTDKTLAYKLFNQGRLLTTTGNWHFEVDELDGRTLEEARVILLDEYGYWIADIEIENGDLDIMFYLKVCPYAEQEEDDNDDD</sequence>
<keyword evidence="2" id="KW-1185">Reference proteome</keyword>
<evidence type="ECO:0000313" key="2">
    <source>
        <dbReference type="Proteomes" id="UP001605989"/>
    </source>
</evidence>
<reference evidence="1 2" key="1">
    <citation type="submission" date="2024-10" db="EMBL/GenBank/DDBJ databases">
        <authorList>
            <person name="Sang B.-I."/>
            <person name="Prabhaharan D."/>
        </authorList>
    </citation>
    <scope>NUCLEOTIDE SEQUENCE [LARGE SCALE GENOMIC DNA]</scope>
    <source>
        <strain evidence="1 2">MH</strain>
    </source>
</reference>
<organism evidence="1 2">
    <name type="scientific">Megasphaera hexanoica</name>
    <dbReference type="NCBI Taxonomy" id="1675036"/>
    <lineage>
        <taxon>Bacteria</taxon>
        <taxon>Bacillati</taxon>
        <taxon>Bacillota</taxon>
        <taxon>Negativicutes</taxon>
        <taxon>Veillonellales</taxon>
        <taxon>Veillonellaceae</taxon>
        <taxon>Megasphaera</taxon>
    </lineage>
</organism>
<dbReference type="RefSeq" id="WP_113855670.1">
    <property type="nucleotide sequence ID" value="NZ_CP011940.1"/>
</dbReference>
<protein>
    <recommendedName>
        <fullName evidence="3">Phage protein</fullName>
    </recommendedName>
</protein>
<dbReference type="Proteomes" id="UP001605989">
    <property type="component" value="Unassembled WGS sequence"/>
</dbReference>
<proteinExistence type="predicted"/>
<evidence type="ECO:0008006" key="3">
    <source>
        <dbReference type="Google" id="ProtNLM"/>
    </source>
</evidence>